<proteinExistence type="predicted"/>
<protein>
    <recommendedName>
        <fullName evidence="1">Alpha/beta hydrolase domain-containing protein</fullName>
    </recommendedName>
</protein>
<sequence length="480" mass="52422">MTVLRARPLETSAGSLPLGAARIPGTGFGVDLASAGYREDEYLVTGTATAWTYDADLRAVPADTDVPYTTRVLVRRPADPVRFNGVVQAEPLHPEYDTANTWRVLHPWIMRTGAAWVGITQEPRIAESMRTEFDPVRYGELSIPTPSLRYDIVADIVTALRTRAAGLWDEGPDIARAYLSGWSMTGSFCRVFLGEGFHERRRLPGGAAVFDGYVVGISSGGAAGAGYPGLSDDTGLPGMGDGRRTIGGQDAPVIELLSEVESETHGPVLRPDGDDPADRYRLYQVAGTSHDSTGPDQVNTNQEQYRRRGLPVPSRRIVEMRSDARLDFVARAVFSLLDRWVAEGQAPPHADRFVFDGERHGDAVSLARDEHGNVLGGIRTPWISTPVARYHPHSTPVPGACRPSPWMPTIEPAAMTWLAGNMTPFSAESLNARYPTAEDYLNRYRESCLALLAQGFLLWPEVEPLLVAAEQRALTLFPAC</sequence>
<dbReference type="EMBL" id="BSTJ01000008">
    <property type="protein sequence ID" value="GLY78034.1"/>
    <property type="molecule type" value="Genomic_DNA"/>
</dbReference>
<dbReference type="Proteomes" id="UP001165135">
    <property type="component" value="Unassembled WGS sequence"/>
</dbReference>
<gene>
    <name evidence="2" type="ORF">Airi01_063010</name>
</gene>
<dbReference type="AlphaFoldDB" id="A0A9W6RLN0"/>
<organism evidence="2 3">
    <name type="scientific">Actinoallomurus iriomotensis</name>
    <dbReference type="NCBI Taxonomy" id="478107"/>
    <lineage>
        <taxon>Bacteria</taxon>
        <taxon>Bacillati</taxon>
        <taxon>Actinomycetota</taxon>
        <taxon>Actinomycetes</taxon>
        <taxon>Streptosporangiales</taxon>
        <taxon>Thermomonosporaceae</taxon>
        <taxon>Actinoallomurus</taxon>
    </lineage>
</organism>
<accession>A0A9W6RLN0</accession>
<name>A0A9W6RLN0_9ACTN</name>
<dbReference type="Pfam" id="PF20091">
    <property type="entry name" value="Abhydrolase_10"/>
    <property type="match status" value="1"/>
</dbReference>
<dbReference type="InterPro" id="IPR045394">
    <property type="entry name" value="Abhydrolase_dom"/>
</dbReference>
<reference evidence="2" key="1">
    <citation type="submission" date="2023-03" db="EMBL/GenBank/DDBJ databases">
        <title>Actinoallomurus iriomotensis NBRC 103681.</title>
        <authorList>
            <person name="Ichikawa N."/>
            <person name="Sato H."/>
            <person name="Tonouchi N."/>
        </authorList>
    </citation>
    <scope>NUCLEOTIDE SEQUENCE</scope>
    <source>
        <strain evidence="2">NBRC 103681</strain>
    </source>
</reference>
<evidence type="ECO:0000313" key="3">
    <source>
        <dbReference type="Proteomes" id="UP001165135"/>
    </source>
</evidence>
<evidence type="ECO:0000313" key="2">
    <source>
        <dbReference type="EMBL" id="GLY78034.1"/>
    </source>
</evidence>
<feature type="domain" description="Alpha/beta hydrolase" evidence="1">
    <location>
        <begin position="15"/>
        <end position="463"/>
    </location>
</feature>
<comment type="caution">
    <text evidence="2">The sequence shown here is derived from an EMBL/GenBank/DDBJ whole genome shotgun (WGS) entry which is preliminary data.</text>
</comment>
<evidence type="ECO:0000259" key="1">
    <source>
        <dbReference type="Pfam" id="PF20091"/>
    </source>
</evidence>
<dbReference type="RefSeq" id="WP_285628411.1">
    <property type="nucleotide sequence ID" value="NZ_BSTJ01000008.1"/>
</dbReference>